<dbReference type="AlphaFoldDB" id="A0A2V3PRE4"/>
<dbReference type="RefSeq" id="WP_110309516.1">
    <property type="nucleotide sequence ID" value="NZ_QICL01000003.1"/>
</dbReference>
<accession>A0A2V3PRE4</accession>
<dbReference type="Proteomes" id="UP000247973">
    <property type="component" value="Unassembled WGS sequence"/>
</dbReference>
<dbReference type="PANTHER" id="PTHR37841">
    <property type="entry name" value="GLR2918 PROTEIN"/>
    <property type="match status" value="1"/>
</dbReference>
<dbReference type="OrthoDB" id="1114334at2"/>
<organism evidence="1 2">
    <name type="scientific">Dysgonomonas alginatilytica</name>
    <dbReference type="NCBI Taxonomy" id="1605892"/>
    <lineage>
        <taxon>Bacteria</taxon>
        <taxon>Pseudomonadati</taxon>
        <taxon>Bacteroidota</taxon>
        <taxon>Bacteroidia</taxon>
        <taxon>Bacteroidales</taxon>
        <taxon>Dysgonomonadaceae</taxon>
        <taxon>Dysgonomonas</taxon>
    </lineage>
</organism>
<sequence length="440" mass="52111">MRYSISNLSDDFDEVIAYNNNFFAVRLGCKWGLVSNEGCLVLQCIYDWIWNIQNERVIIRYKGKKSYIPLTLLPSKYDFIYGFQHGFSIVKLKEKYGVITEEGKEVFPCIYYNLMYSEDRLFREHIDNNHIASRCYYGNYIVVDKWSLTIDNNKYSQIIELSNGFKKVLDVKGKWGMLDVYNRELIPCLYNDIKCLIYQNIIKNDINPFPNRIYFEASLNDVFYIISLDNDIIFEGIEKPYKYLHDLLLKKAIHVLEEDISEYDFGYEPISYSQQYKIVSENSKWGYTNMHDNIIIPIKYDSVRRPSDKLFPVKNNGKWGFVDIQNQIVIPFKFNNVSFNGFVEGLAAVQMKYKWGFINTQGEVIIGFHYDSVTDFNMGVCMVSNKWGREYLNKDGIIIKMEIYDNIYEDDNQKSIYDSEYYNEGLDIDQQDQKFWEDIL</sequence>
<comment type="caution">
    <text evidence="1">The sequence shown here is derived from an EMBL/GenBank/DDBJ whole genome shotgun (WGS) entry which is preliminary data.</text>
</comment>
<evidence type="ECO:0000313" key="1">
    <source>
        <dbReference type="EMBL" id="PXV67353.1"/>
    </source>
</evidence>
<evidence type="ECO:0000313" key="2">
    <source>
        <dbReference type="Proteomes" id="UP000247973"/>
    </source>
</evidence>
<keyword evidence="2" id="KW-1185">Reference proteome</keyword>
<gene>
    <name evidence="1" type="ORF">CLV62_10326</name>
</gene>
<proteinExistence type="predicted"/>
<dbReference type="PANTHER" id="PTHR37841:SF1">
    <property type="entry name" value="DUF3298 DOMAIN-CONTAINING PROTEIN"/>
    <property type="match status" value="1"/>
</dbReference>
<protein>
    <submittedName>
        <fullName evidence="1">WG repeat protein</fullName>
    </submittedName>
</protein>
<dbReference type="InterPro" id="IPR032774">
    <property type="entry name" value="WG_beta_rep"/>
</dbReference>
<name>A0A2V3PRE4_9BACT</name>
<dbReference type="EMBL" id="QICL01000003">
    <property type="protein sequence ID" value="PXV67353.1"/>
    <property type="molecule type" value="Genomic_DNA"/>
</dbReference>
<reference evidence="1 2" key="1">
    <citation type="submission" date="2018-03" db="EMBL/GenBank/DDBJ databases">
        <title>Genomic Encyclopedia of Archaeal and Bacterial Type Strains, Phase II (KMG-II): from individual species to whole genera.</title>
        <authorList>
            <person name="Goeker M."/>
        </authorList>
    </citation>
    <scope>NUCLEOTIDE SEQUENCE [LARGE SCALE GENOMIC DNA]</scope>
    <source>
        <strain evidence="1 2">DSM 100214</strain>
    </source>
</reference>
<dbReference type="Pfam" id="PF14903">
    <property type="entry name" value="WG_beta_rep"/>
    <property type="match status" value="3"/>
</dbReference>